<dbReference type="RefSeq" id="WP_006514478.1">
    <property type="nucleotide sequence ID" value="NZ_QXHD01000004.1"/>
</dbReference>
<dbReference type="NCBIfam" id="NF045598">
    <property type="entry name" value="asr1405_asl0597"/>
    <property type="match status" value="1"/>
</dbReference>
<reference evidence="1 2" key="1">
    <citation type="journal article" date="2020" name="Microb. Ecol.">
        <title>Ecogenomics of the Marine Benthic Filamentous Cyanobacterium Adonisia.</title>
        <authorList>
            <person name="Walter J.M."/>
            <person name="Coutinho F.H."/>
            <person name="Leomil L."/>
            <person name="Hargreaves P.I."/>
            <person name="Campeao M.E."/>
            <person name="Vieira V.V."/>
            <person name="Silva B.S."/>
            <person name="Fistarol G.O."/>
            <person name="Salomon P.S."/>
            <person name="Sawabe T."/>
            <person name="Mino S."/>
            <person name="Hosokawa M."/>
            <person name="Miyashita H."/>
            <person name="Maruyama F."/>
            <person name="van Verk M.C."/>
            <person name="Dutilh B.E."/>
            <person name="Thompson C.C."/>
            <person name="Thompson F.L."/>
        </authorList>
    </citation>
    <scope>NUCLEOTIDE SEQUENCE [LARGE SCALE GENOMIC DNA]</scope>
    <source>
        <strain evidence="1 2">CCMR0081</strain>
    </source>
</reference>
<dbReference type="Proteomes" id="UP000481033">
    <property type="component" value="Unassembled WGS sequence"/>
</dbReference>
<gene>
    <name evidence="1" type="ORF">DXZ20_14845</name>
</gene>
<dbReference type="EMBL" id="QXHD01000004">
    <property type="protein sequence ID" value="NEZ56933.1"/>
    <property type="molecule type" value="Genomic_DNA"/>
</dbReference>
<protein>
    <submittedName>
        <fullName evidence="1">Uncharacterized protein</fullName>
    </submittedName>
</protein>
<accession>A0A6M0RMD5</accession>
<dbReference type="InterPro" id="IPR054637">
    <property type="entry name" value="Asr1405_Asl0597-like"/>
</dbReference>
<evidence type="ECO:0000313" key="1">
    <source>
        <dbReference type="EMBL" id="NEZ56933.1"/>
    </source>
</evidence>
<evidence type="ECO:0000313" key="2">
    <source>
        <dbReference type="Proteomes" id="UP000481033"/>
    </source>
</evidence>
<proteinExistence type="predicted"/>
<keyword evidence="2" id="KW-1185">Reference proteome</keyword>
<comment type="caution">
    <text evidence="1">The sequence shown here is derived from an EMBL/GenBank/DDBJ whole genome shotgun (WGS) entry which is preliminary data.</text>
</comment>
<organism evidence="1 2">
    <name type="scientific">Adonisia turfae CCMR0081</name>
    <dbReference type="NCBI Taxonomy" id="2292702"/>
    <lineage>
        <taxon>Bacteria</taxon>
        <taxon>Bacillati</taxon>
        <taxon>Cyanobacteriota</taxon>
        <taxon>Adonisia</taxon>
        <taxon>Adonisia turfae</taxon>
    </lineage>
</organism>
<name>A0A6M0RMD5_9CYAN</name>
<dbReference type="AlphaFoldDB" id="A0A6M0RMD5"/>
<sequence length="89" mass="10066">MDNPTPTVPGWGQVVAVPRGERWSINRRLQELHISCSCPTDGTLRVDVNDALELMLVCSVIRQFTSPRQSSIGWLERCWQTQVSCTTNH</sequence>